<dbReference type="Gene3D" id="3.40.640.10">
    <property type="entry name" value="Type I PLP-dependent aspartate aminotransferase-like (Major domain)"/>
    <property type="match status" value="1"/>
</dbReference>
<proteinExistence type="inferred from homology"/>
<dbReference type="NCBIfam" id="NF003346">
    <property type="entry name" value="PRK04366.1"/>
    <property type="match status" value="1"/>
</dbReference>
<dbReference type="InterPro" id="IPR015422">
    <property type="entry name" value="PyrdxlP-dep_Trfase_small"/>
</dbReference>
<reference evidence="9 10" key="1">
    <citation type="journal article" date="2010" name="Stand. Genomic Sci.">
        <title>Complete genome sequence of Thermaerobacter marianensis type strain (7p75a).</title>
        <authorList>
            <person name="Han C."/>
            <person name="Gu W."/>
            <person name="Zhang X."/>
            <person name="Lapidus A."/>
            <person name="Nolan M."/>
            <person name="Copeland A."/>
            <person name="Lucas S."/>
            <person name="Del Rio T.G."/>
            <person name="Tice H."/>
            <person name="Cheng J.F."/>
            <person name="Tapia R."/>
            <person name="Goodwin L."/>
            <person name="Pitluck S."/>
            <person name="Pagani I."/>
            <person name="Ivanova N."/>
            <person name="Mavromatis K."/>
            <person name="Mikhailova N."/>
            <person name="Pati A."/>
            <person name="Chen A."/>
            <person name="Palaniappan K."/>
            <person name="Land M."/>
            <person name="Hauser L."/>
            <person name="Chang Y.J."/>
            <person name="Jeffries C.D."/>
            <person name="Schneider S."/>
            <person name="Rohde M."/>
            <person name="Goker M."/>
            <person name="Pukall R."/>
            <person name="Woyke T."/>
            <person name="Bristow J."/>
            <person name="Eisen J.A."/>
            <person name="Markowitz V."/>
            <person name="Hugenholtz P."/>
            <person name="Kyrpides N.C."/>
            <person name="Klenk H.P."/>
            <person name="Detter J.C."/>
        </authorList>
    </citation>
    <scope>NUCLEOTIDE SEQUENCE [LARGE SCALE GENOMIC DNA]</scope>
    <source>
        <strain evidence="10">ATCC 700841 / DSM 12885 / JCM 10246 / 7p75a</strain>
    </source>
</reference>
<feature type="domain" description="Aminotransferase class V" evidence="7">
    <location>
        <begin position="219"/>
        <end position="342"/>
    </location>
</feature>
<evidence type="ECO:0000256" key="2">
    <source>
        <dbReference type="ARBA" id="ARBA00022898"/>
    </source>
</evidence>
<comment type="function">
    <text evidence="1 5">The glycine cleavage system catalyzes the degradation of glycine. The P protein binds the alpha-amino group of glycine through its pyridoxal phosphate cofactor; CO(2) is released and the remaining methylamine moiety is then transferred to the lipoamide cofactor of the H protein.</text>
</comment>
<keyword evidence="2 5" id="KW-0663">Pyridoxal phosphate</keyword>
<dbReference type="Gene3D" id="3.90.1150.10">
    <property type="entry name" value="Aspartate Aminotransferase, domain 1"/>
    <property type="match status" value="1"/>
</dbReference>
<sequence>MSVDREGGRPGDGQAPAGVPVGARAAEGVPAAPQTKGEGPVASLDAGAGSAAAPGRRDEPAPVGAEPEPLIFAYSRPGRGGVRWPAPDVPVRPVEERVPAELLRRDPPALPEVAEVDLVRHYTRLSQMNHAVDTGFYPLGSCTMKYNPKVNERVAALPGFADLHPYVPDELAQGALRLMYDLERALCEIGGMARATLQPAAGAHGELTGILLIRAYHRSRGQGHRYKVIVPDSAHGTNPATAAMAGYKVVEVPSDARGGVDLKALEAVLDEDVAALMLTNPNTLGLFDENIHRIAEMVHAAGGLLYYDGANANAILGISRPGDMGFDVVHFNLHKTFSTPHGGGGPGAGPVGVKEELVPFLPAPLVERDPATGRFYLDHDRPQAIGRMRSFYGNFAVLVRAYAYIRALGAEGLRRVSEDAVLNANYVMRQLAGLYRLPYDRTCMHEFVLSASNLRERTGIRALDVAKRLLDFGIHPPTIYFPLIVEEALMIEPTETESKETLDRFVAVMRRIAREAEEEPDVVRQAPHTTPVGRLDEALAARRPVLRWRPDGEG</sequence>
<dbReference type="GO" id="GO:0005829">
    <property type="term" value="C:cytosol"/>
    <property type="evidence" value="ECO:0007669"/>
    <property type="project" value="TreeGrafter"/>
</dbReference>
<dbReference type="CDD" id="cd00613">
    <property type="entry name" value="GDC-P"/>
    <property type="match status" value="1"/>
</dbReference>
<dbReference type="STRING" id="644966.Tmar_1189"/>
<feature type="compositionally biased region" description="Low complexity" evidence="6">
    <location>
        <begin position="42"/>
        <end position="53"/>
    </location>
</feature>
<evidence type="ECO:0000256" key="6">
    <source>
        <dbReference type="SAM" id="MobiDB-lite"/>
    </source>
</evidence>
<dbReference type="FunFam" id="3.90.1150.10:FF:000014">
    <property type="entry name" value="Probable glycine dehydrogenase (decarboxylating) subunit 2"/>
    <property type="match status" value="1"/>
</dbReference>
<evidence type="ECO:0000256" key="4">
    <source>
        <dbReference type="ARBA" id="ARBA00049026"/>
    </source>
</evidence>
<dbReference type="Proteomes" id="UP000008915">
    <property type="component" value="Chromosome"/>
</dbReference>
<comment type="similarity">
    <text evidence="5">Belongs to the GcvP family. C-terminal subunit subfamily.</text>
</comment>
<gene>
    <name evidence="5" type="primary">gcvPB</name>
    <name evidence="9" type="ordered locus">Tmar_1189</name>
</gene>
<dbReference type="RefSeq" id="WP_013495607.1">
    <property type="nucleotide sequence ID" value="NC_014831.1"/>
</dbReference>
<dbReference type="HOGENOM" id="CLU_004620_5_0_9"/>
<dbReference type="GO" id="GO:0004375">
    <property type="term" value="F:glycine dehydrogenase (decarboxylating) activity"/>
    <property type="evidence" value="ECO:0007669"/>
    <property type="project" value="UniProtKB-EC"/>
</dbReference>
<organism evidence="9 10">
    <name type="scientific">Thermaerobacter marianensis (strain ATCC 700841 / DSM 12885 / JCM 10246 / 7p75a)</name>
    <dbReference type="NCBI Taxonomy" id="644966"/>
    <lineage>
        <taxon>Bacteria</taxon>
        <taxon>Bacillati</taxon>
        <taxon>Bacillota</taxon>
        <taxon>Clostridia</taxon>
        <taxon>Eubacteriales</taxon>
        <taxon>Clostridiales Family XVII. Incertae Sedis</taxon>
        <taxon>Thermaerobacter</taxon>
    </lineage>
</organism>
<dbReference type="PANTHER" id="PTHR11773:SF1">
    <property type="entry name" value="GLYCINE DEHYDROGENASE (DECARBOXYLATING), MITOCHONDRIAL"/>
    <property type="match status" value="1"/>
</dbReference>
<accession>E6SL71</accession>
<reference evidence="10" key="2">
    <citation type="journal article" date="2010" name="Stand. Genomic Sci.">
        <title>Complete genome sequence of Thermaerobacter marianensis type strain (7p75aT).</title>
        <authorList>
            <person name="Han C."/>
            <person name="Gu W."/>
            <person name="Zhang X."/>
            <person name="Lapidus A."/>
            <person name="Nolan M."/>
            <person name="Copeland A."/>
            <person name="Lucas S."/>
            <person name="Glavina Del Rio T."/>
            <person name="Tice H."/>
            <person name="Cheng J."/>
            <person name="Tapia R."/>
            <person name="Goodwin L."/>
            <person name="Pitluck S."/>
            <person name="Pagani I."/>
            <person name="Ivanova N."/>
            <person name="Mavromatis K."/>
            <person name="Mikhailova N."/>
            <person name="Pati A."/>
            <person name="Chen A."/>
            <person name="Palaniappan K."/>
            <person name="Land M."/>
            <person name="Hauser L."/>
            <person name="Chang Y."/>
            <person name="Jeffries C."/>
            <person name="Schneider S."/>
            <person name="Rohde M."/>
            <person name="Goker M."/>
            <person name="Pukall R."/>
            <person name="Woyke T."/>
            <person name="Bristow J."/>
            <person name="Eisen J."/>
            <person name="Markowitz V."/>
            <person name="Hugenholtz P."/>
            <person name="Kyrpides N."/>
            <person name="Klenk H."/>
            <person name="Detter J."/>
        </authorList>
    </citation>
    <scope>NUCLEOTIDE SEQUENCE [LARGE SCALE GENOMIC DNA]</scope>
    <source>
        <strain evidence="10">ATCC 700841 / DSM 12885 / JCM 10246 / 7p75a</strain>
    </source>
</reference>
<dbReference type="GO" id="GO:0030170">
    <property type="term" value="F:pyridoxal phosphate binding"/>
    <property type="evidence" value="ECO:0007669"/>
    <property type="project" value="TreeGrafter"/>
</dbReference>
<dbReference type="KEGG" id="tmr:Tmar_1189"/>
<dbReference type="HAMAP" id="MF_00713">
    <property type="entry name" value="GcvPB"/>
    <property type="match status" value="1"/>
</dbReference>
<dbReference type="Pfam" id="PF21478">
    <property type="entry name" value="GcvP2_C"/>
    <property type="match status" value="1"/>
</dbReference>
<dbReference type="eggNOG" id="COG1003">
    <property type="taxonomic scope" value="Bacteria"/>
</dbReference>
<feature type="modified residue" description="N6-(pyridoxal phosphate)lysine" evidence="5">
    <location>
        <position position="335"/>
    </location>
</feature>
<dbReference type="InterPro" id="IPR020581">
    <property type="entry name" value="GDC_P"/>
</dbReference>
<dbReference type="GO" id="GO:0016594">
    <property type="term" value="F:glycine binding"/>
    <property type="evidence" value="ECO:0007669"/>
    <property type="project" value="TreeGrafter"/>
</dbReference>
<dbReference type="SUPFAM" id="SSF53383">
    <property type="entry name" value="PLP-dependent transferases"/>
    <property type="match status" value="1"/>
</dbReference>
<dbReference type="EC" id="1.4.4.2" evidence="5"/>
<dbReference type="Gene3D" id="6.20.440.10">
    <property type="match status" value="1"/>
</dbReference>
<evidence type="ECO:0000313" key="9">
    <source>
        <dbReference type="EMBL" id="ADU51302.1"/>
    </source>
</evidence>
<evidence type="ECO:0000256" key="3">
    <source>
        <dbReference type="ARBA" id="ARBA00023002"/>
    </source>
</evidence>
<name>E6SL71_THEM7</name>
<protein>
    <recommendedName>
        <fullName evidence="5">Probable glycine dehydrogenase (decarboxylating) subunit 2</fullName>
        <ecNumber evidence="5">1.4.4.2</ecNumber>
    </recommendedName>
    <alternativeName>
        <fullName evidence="5">Glycine cleavage system P-protein subunit 2</fullName>
    </alternativeName>
    <alternativeName>
        <fullName evidence="5">Glycine decarboxylase subunit 2</fullName>
    </alternativeName>
    <alternativeName>
        <fullName evidence="5">Glycine dehydrogenase (aminomethyl-transferring) subunit 2</fullName>
    </alternativeName>
</protein>
<comment type="catalytic activity">
    <reaction evidence="4 5">
        <text>N(6)-[(R)-lipoyl]-L-lysyl-[glycine-cleavage complex H protein] + glycine + H(+) = N(6)-[(R)-S(8)-aminomethyldihydrolipoyl]-L-lysyl-[glycine-cleavage complex H protein] + CO2</text>
        <dbReference type="Rhea" id="RHEA:24304"/>
        <dbReference type="Rhea" id="RHEA-COMP:10494"/>
        <dbReference type="Rhea" id="RHEA-COMP:10495"/>
        <dbReference type="ChEBI" id="CHEBI:15378"/>
        <dbReference type="ChEBI" id="CHEBI:16526"/>
        <dbReference type="ChEBI" id="CHEBI:57305"/>
        <dbReference type="ChEBI" id="CHEBI:83099"/>
        <dbReference type="ChEBI" id="CHEBI:83143"/>
        <dbReference type="EC" id="1.4.4.2"/>
    </reaction>
</comment>
<dbReference type="GO" id="GO:0005960">
    <property type="term" value="C:glycine cleavage complex"/>
    <property type="evidence" value="ECO:0007669"/>
    <property type="project" value="TreeGrafter"/>
</dbReference>
<evidence type="ECO:0000256" key="1">
    <source>
        <dbReference type="ARBA" id="ARBA00003788"/>
    </source>
</evidence>
<keyword evidence="10" id="KW-1185">Reference proteome</keyword>
<evidence type="ECO:0000259" key="8">
    <source>
        <dbReference type="Pfam" id="PF21478"/>
    </source>
</evidence>
<dbReference type="InterPro" id="IPR000192">
    <property type="entry name" value="Aminotrans_V_dom"/>
</dbReference>
<feature type="domain" description="Glycine dehydrogenase C-terminal" evidence="8">
    <location>
        <begin position="417"/>
        <end position="518"/>
    </location>
</feature>
<dbReference type="EMBL" id="CP002344">
    <property type="protein sequence ID" value="ADU51302.1"/>
    <property type="molecule type" value="Genomic_DNA"/>
</dbReference>
<dbReference type="InterPro" id="IPR023012">
    <property type="entry name" value="GcvPB"/>
</dbReference>
<dbReference type="InterPro" id="IPR015421">
    <property type="entry name" value="PyrdxlP-dep_Trfase_major"/>
</dbReference>
<keyword evidence="3 5" id="KW-0560">Oxidoreductase</keyword>
<dbReference type="PANTHER" id="PTHR11773">
    <property type="entry name" value="GLYCINE DEHYDROGENASE, DECARBOXYLATING"/>
    <property type="match status" value="1"/>
</dbReference>
<dbReference type="AlphaFoldDB" id="E6SL71"/>
<dbReference type="GO" id="GO:0019464">
    <property type="term" value="P:glycine decarboxylation via glycine cleavage system"/>
    <property type="evidence" value="ECO:0007669"/>
    <property type="project" value="UniProtKB-UniRule"/>
</dbReference>
<comment type="cofactor">
    <cofactor evidence="5">
        <name>pyridoxal 5'-phosphate</name>
        <dbReference type="ChEBI" id="CHEBI:597326"/>
    </cofactor>
</comment>
<dbReference type="InterPro" id="IPR015424">
    <property type="entry name" value="PyrdxlP-dep_Trfase"/>
</dbReference>
<evidence type="ECO:0000259" key="7">
    <source>
        <dbReference type="Pfam" id="PF00266"/>
    </source>
</evidence>
<dbReference type="FunFam" id="3.40.640.10:FF:000034">
    <property type="entry name" value="Probable glycine dehydrogenase (decarboxylating) subunit 2"/>
    <property type="match status" value="1"/>
</dbReference>
<dbReference type="InterPro" id="IPR049316">
    <property type="entry name" value="GDC-P_C"/>
</dbReference>
<feature type="compositionally biased region" description="Low complexity" evidence="6">
    <location>
        <begin position="12"/>
        <end position="33"/>
    </location>
</feature>
<feature type="region of interest" description="Disordered" evidence="6">
    <location>
        <begin position="1"/>
        <end position="66"/>
    </location>
</feature>
<comment type="subunit">
    <text evidence="5">The glycine cleavage system is composed of four proteins: P, T, L and H. In this organism, the P 'protein' is a heterodimer of two subunits.</text>
</comment>
<dbReference type="Pfam" id="PF00266">
    <property type="entry name" value="Aminotran_5"/>
    <property type="match status" value="1"/>
</dbReference>
<evidence type="ECO:0000313" key="10">
    <source>
        <dbReference type="Proteomes" id="UP000008915"/>
    </source>
</evidence>
<evidence type="ECO:0000256" key="5">
    <source>
        <dbReference type="HAMAP-Rule" id="MF_00713"/>
    </source>
</evidence>